<accession>A0A0B0N246</accession>
<name>A0A0B0N246_GOSAR</name>
<keyword evidence="2" id="KW-1185">Reference proteome</keyword>
<reference evidence="2" key="1">
    <citation type="submission" date="2014-09" db="EMBL/GenBank/DDBJ databases">
        <authorList>
            <person name="Mudge J."/>
            <person name="Ramaraj T."/>
            <person name="Lindquist I.E."/>
            <person name="Bharti A.K."/>
            <person name="Sundararajan A."/>
            <person name="Cameron C.T."/>
            <person name="Woodward J.E."/>
            <person name="May G.D."/>
            <person name="Brubaker C."/>
            <person name="Broadhvest J."/>
            <person name="Wilkins T.A."/>
        </authorList>
    </citation>
    <scope>NUCLEOTIDE SEQUENCE</scope>
    <source>
        <strain evidence="2">cv. AKA8401</strain>
    </source>
</reference>
<sequence>MTETHTPVWTKRGHFKTIFLTPSWF</sequence>
<comment type="caution">
    <text evidence="1">The sequence shown here is derived from an EMBL/GenBank/DDBJ whole genome shotgun (WGS) entry which is preliminary data.</text>
</comment>
<dbReference type="Proteomes" id="UP000032142">
    <property type="component" value="Unassembled WGS sequence"/>
</dbReference>
<evidence type="ECO:0000313" key="2">
    <source>
        <dbReference type="Proteomes" id="UP000032142"/>
    </source>
</evidence>
<gene>
    <name evidence="1" type="ORF">F383_30865</name>
</gene>
<protein>
    <submittedName>
        <fullName evidence="1">Uncharacterized protein</fullName>
    </submittedName>
</protein>
<dbReference type="EMBL" id="JRRC01426487">
    <property type="protein sequence ID" value="KHG05251.1"/>
    <property type="molecule type" value="Genomic_DNA"/>
</dbReference>
<organism evidence="1 2">
    <name type="scientific">Gossypium arboreum</name>
    <name type="common">Tree cotton</name>
    <name type="synonym">Gossypium nanking</name>
    <dbReference type="NCBI Taxonomy" id="29729"/>
    <lineage>
        <taxon>Eukaryota</taxon>
        <taxon>Viridiplantae</taxon>
        <taxon>Streptophyta</taxon>
        <taxon>Embryophyta</taxon>
        <taxon>Tracheophyta</taxon>
        <taxon>Spermatophyta</taxon>
        <taxon>Magnoliopsida</taxon>
        <taxon>eudicotyledons</taxon>
        <taxon>Gunneridae</taxon>
        <taxon>Pentapetalae</taxon>
        <taxon>rosids</taxon>
        <taxon>malvids</taxon>
        <taxon>Malvales</taxon>
        <taxon>Malvaceae</taxon>
        <taxon>Malvoideae</taxon>
        <taxon>Gossypium</taxon>
    </lineage>
</organism>
<proteinExistence type="predicted"/>
<evidence type="ECO:0000313" key="1">
    <source>
        <dbReference type="EMBL" id="KHG05251.1"/>
    </source>
</evidence>
<dbReference type="AlphaFoldDB" id="A0A0B0N246"/>